<dbReference type="EMBL" id="JH431094">
    <property type="status" value="NOT_ANNOTATED_CDS"/>
    <property type="molecule type" value="Genomic_DNA"/>
</dbReference>
<evidence type="ECO:0008006" key="8">
    <source>
        <dbReference type="Google" id="ProtNLM"/>
    </source>
</evidence>
<dbReference type="EnsemblMetazoa" id="SMAR002292-RA">
    <property type="protein sequence ID" value="SMAR002292-PA"/>
    <property type="gene ID" value="SMAR002292"/>
</dbReference>
<dbReference type="GO" id="GO:0016020">
    <property type="term" value="C:membrane"/>
    <property type="evidence" value="ECO:0007669"/>
    <property type="project" value="UniProtKB-SubCell"/>
</dbReference>
<dbReference type="HOGENOM" id="CLU_043563_2_0_1"/>
<dbReference type="PANTHER" id="PTHR13377">
    <property type="entry name" value="PLACENTAL PROTEIN 6"/>
    <property type="match status" value="1"/>
</dbReference>
<dbReference type="PhylomeDB" id="T1IMS9"/>
<keyword evidence="2 5" id="KW-0812">Transmembrane</keyword>
<evidence type="ECO:0000256" key="2">
    <source>
        <dbReference type="ARBA" id="ARBA00022692"/>
    </source>
</evidence>
<keyword evidence="7" id="KW-1185">Reference proteome</keyword>
<dbReference type="FunFam" id="1.20.1540.10:FF:000004">
    <property type="entry name" value="Transmembrane protein 115"/>
    <property type="match status" value="1"/>
</dbReference>
<evidence type="ECO:0000313" key="7">
    <source>
        <dbReference type="Proteomes" id="UP000014500"/>
    </source>
</evidence>
<organism evidence="6 7">
    <name type="scientific">Strigamia maritima</name>
    <name type="common">European centipede</name>
    <name type="synonym">Geophilus maritimus</name>
    <dbReference type="NCBI Taxonomy" id="126957"/>
    <lineage>
        <taxon>Eukaryota</taxon>
        <taxon>Metazoa</taxon>
        <taxon>Ecdysozoa</taxon>
        <taxon>Arthropoda</taxon>
        <taxon>Myriapoda</taxon>
        <taxon>Chilopoda</taxon>
        <taxon>Pleurostigmophora</taxon>
        <taxon>Geophilomorpha</taxon>
        <taxon>Linotaeniidae</taxon>
        <taxon>Strigamia</taxon>
    </lineage>
</organism>
<dbReference type="OMA" id="EIHFWEV"/>
<dbReference type="eggNOG" id="KOG2890">
    <property type="taxonomic scope" value="Eukaryota"/>
</dbReference>
<dbReference type="GO" id="GO:0006890">
    <property type="term" value="P:retrograde vesicle-mediated transport, Golgi to endoplasmic reticulum"/>
    <property type="evidence" value="ECO:0007669"/>
    <property type="project" value="InterPro"/>
</dbReference>
<feature type="transmembrane region" description="Helical" evidence="5">
    <location>
        <begin position="21"/>
        <end position="43"/>
    </location>
</feature>
<protein>
    <recommendedName>
        <fullName evidence="8">Transmembrane protein 115</fullName>
    </recommendedName>
</protein>
<feature type="transmembrane region" description="Helical" evidence="5">
    <location>
        <begin position="105"/>
        <end position="128"/>
    </location>
</feature>
<comment type="subcellular location">
    <subcellularLocation>
        <location evidence="1">Membrane</location>
        <topology evidence="1">Multi-pass membrane protein</topology>
    </subcellularLocation>
</comment>
<sequence length="345" mass="38211">MAASTVVRRNFPYFRQQLGAALNNSSVVVKFICVTVFSCYFLSYSELAIRVLSVTPGYLIPPSTWIWTAFTHCFVETHFWQVAADIVTVGLCGKLMEPLWGAQEMLTFFAIVNVGVALTSTAYYLFVYMCTFNPAILFEIHIHGLAGYVAGVSVAVKQIMPDHVLIHSPLGKMRNRNVPLNVLLLSLILWSVGLLEGTYSCMFLSGVLVSWLYLRFFQPHSNGSSGDIAESFTFASFFPNVLQPPIAIVCNTIYEFLVKLKICHKPIKHTAIPSSITISLPGTDPHDAERRRQIAIKALNDRLNKPEPARWPSLIDEKSPETTLVTTTATTTSSPSTVIDVPTTA</sequence>
<keyword evidence="3 5" id="KW-1133">Transmembrane helix</keyword>
<dbReference type="PANTHER" id="PTHR13377:SF3">
    <property type="entry name" value="TRANSMEMBRANE PROTEIN 115"/>
    <property type="match status" value="1"/>
</dbReference>
<dbReference type="GO" id="GO:0005794">
    <property type="term" value="C:Golgi apparatus"/>
    <property type="evidence" value="ECO:0007669"/>
    <property type="project" value="TreeGrafter"/>
</dbReference>
<evidence type="ECO:0000256" key="5">
    <source>
        <dbReference type="SAM" id="Phobius"/>
    </source>
</evidence>
<reference evidence="6" key="2">
    <citation type="submission" date="2015-02" db="UniProtKB">
        <authorList>
            <consortium name="EnsemblMetazoa"/>
        </authorList>
    </citation>
    <scope>IDENTIFICATION</scope>
</reference>
<proteinExistence type="predicted"/>
<dbReference type="AlphaFoldDB" id="T1IMS9"/>
<dbReference type="Gene3D" id="1.20.1540.10">
    <property type="entry name" value="Rhomboid-like"/>
    <property type="match status" value="1"/>
</dbReference>
<dbReference type="Proteomes" id="UP000014500">
    <property type="component" value="Unassembled WGS sequence"/>
</dbReference>
<dbReference type="SMART" id="SM01160">
    <property type="entry name" value="DUF1751"/>
    <property type="match status" value="1"/>
</dbReference>
<dbReference type="STRING" id="126957.T1IMS9"/>
<evidence type="ECO:0000313" key="6">
    <source>
        <dbReference type="EnsemblMetazoa" id="SMAR002292-PA"/>
    </source>
</evidence>
<dbReference type="SUPFAM" id="SSF144091">
    <property type="entry name" value="Rhomboid-like"/>
    <property type="match status" value="1"/>
</dbReference>
<name>T1IMS9_STRMM</name>
<dbReference type="Pfam" id="PF08551">
    <property type="entry name" value="DUF1751"/>
    <property type="match status" value="1"/>
</dbReference>
<keyword evidence="4 5" id="KW-0472">Membrane</keyword>
<evidence type="ECO:0000256" key="1">
    <source>
        <dbReference type="ARBA" id="ARBA00004141"/>
    </source>
</evidence>
<evidence type="ECO:0000256" key="4">
    <source>
        <dbReference type="ARBA" id="ARBA00023136"/>
    </source>
</evidence>
<evidence type="ECO:0000256" key="3">
    <source>
        <dbReference type="ARBA" id="ARBA00022989"/>
    </source>
</evidence>
<accession>T1IMS9</accession>
<reference evidence="7" key="1">
    <citation type="submission" date="2011-05" db="EMBL/GenBank/DDBJ databases">
        <authorList>
            <person name="Richards S.R."/>
            <person name="Qu J."/>
            <person name="Jiang H."/>
            <person name="Jhangiani S.N."/>
            <person name="Agravi P."/>
            <person name="Goodspeed R."/>
            <person name="Gross S."/>
            <person name="Mandapat C."/>
            <person name="Jackson L."/>
            <person name="Mathew T."/>
            <person name="Pu L."/>
            <person name="Thornton R."/>
            <person name="Saada N."/>
            <person name="Wilczek-Boney K.B."/>
            <person name="Lee S."/>
            <person name="Kovar C."/>
            <person name="Wu Y."/>
            <person name="Scherer S.E."/>
            <person name="Worley K.C."/>
            <person name="Muzny D.M."/>
            <person name="Gibbs R."/>
        </authorList>
    </citation>
    <scope>NUCLEOTIDE SEQUENCE</scope>
    <source>
        <strain evidence="7">Brora</strain>
    </source>
</reference>
<dbReference type="InterPro" id="IPR035952">
    <property type="entry name" value="Rhomboid-like_sf"/>
</dbReference>
<feature type="transmembrane region" description="Helical" evidence="5">
    <location>
        <begin position="180"/>
        <end position="213"/>
    </location>
</feature>
<feature type="transmembrane region" description="Helical" evidence="5">
    <location>
        <begin position="140"/>
        <end position="160"/>
    </location>
</feature>
<dbReference type="InterPro" id="IPR013861">
    <property type="entry name" value="TMEM115/Pdh1/Rbl19"/>
</dbReference>